<dbReference type="AlphaFoldDB" id="A0A8K1C7V4"/>
<dbReference type="Proteomes" id="UP000794436">
    <property type="component" value="Unassembled WGS sequence"/>
</dbReference>
<evidence type="ECO:0000313" key="1">
    <source>
        <dbReference type="EMBL" id="TMW58281.1"/>
    </source>
</evidence>
<organism evidence="1 2">
    <name type="scientific">Pythium oligandrum</name>
    <name type="common">Mycoparasitic fungus</name>
    <dbReference type="NCBI Taxonomy" id="41045"/>
    <lineage>
        <taxon>Eukaryota</taxon>
        <taxon>Sar</taxon>
        <taxon>Stramenopiles</taxon>
        <taxon>Oomycota</taxon>
        <taxon>Peronosporomycetes</taxon>
        <taxon>Pythiales</taxon>
        <taxon>Pythiaceae</taxon>
        <taxon>Pythium</taxon>
    </lineage>
</organism>
<evidence type="ECO:0000313" key="2">
    <source>
        <dbReference type="Proteomes" id="UP000794436"/>
    </source>
</evidence>
<sequence length="236" mass="27237">MSEEAFWTEFATIFGEKELDLSDALAFADEFVFADWKVDPLTPQPIQPEDLCITPSTQDSTLTPREQTDVSSIEPTRRWATRREELNYLRAAAQELESRLAVLRDPISQLYRCSSTEVEKVWASIAARQLHALHRSMRENARLRVMVQSQLRNIRSIERVVTKTSPDDIPSWDITPEPLDPVSCLIEDQKMNDDAFNMLDDFERILSDPCFLLQNQDIYAVQMTADVDMEARYSPF</sequence>
<protein>
    <submittedName>
        <fullName evidence="1">Uncharacterized protein</fullName>
    </submittedName>
</protein>
<proteinExistence type="predicted"/>
<name>A0A8K1C7V4_PYTOL</name>
<dbReference type="EMBL" id="SPLM01000112">
    <property type="protein sequence ID" value="TMW58281.1"/>
    <property type="molecule type" value="Genomic_DNA"/>
</dbReference>
<gene>
    <name evidence="1" type="ORF">Poli38472_011869</name>
</gene>
<comment type="caution">
    <text evidence="1">The sequence shown here is derived from an EMBL/GenBank/DDBJ whole genome shotgun (WGS) entry which is preliminary data.</text>
</comment>
<keyword evidence="2" id="KW-1185">Reference proteome</keyword>
<accession>A0A8K1C7V4</accession>
<reference evidence="1" key="1">
    <citation type="submission" date="2019-03" db="EMBL/GenBank/DDBJ databases">
        <title>Long read genome sequence of the mycoparasitic Pythium oligandrum ATCC 38472 isolated from sugarbeet rhizosphere.</title>
        <authorList>
            <person name="Gaulin E."/>
        </authorList>
    </citation>
    <scope>NUCLEOTIDE SEQUENCE</scope>
    <source>
        <strain evidence="1">ATCC 38472_TT</strain>
    </source>
</reference>